<reference evidence="3" key="1">
    <citation type="journal article" date="2019" name="Int. J. Syst. Evol. Microbiol.">
        <title>The Global Catalogue of Microorganisms (GCM) 10K type strain sequencing project: providing services to taxonomists for standard genome sequencing and annotation.</title>
        <authorList>
            <consortium name="The Broad Institute Genomics Platform"/>
            <consortium name="The Broad Institute Genome Sequencing Center for Infectious Disease"/>
            <person name="Wu L."/>
            <person name="Ma J."/>
        </authorList>
    </citation>
    <scope>NUCLEOTIDE SEQUENCE [LARGE SCALE GENOMIC DNA]</scope>
    <source>
        <strain evidence="3">CGMCC 1.10131</strain>
    </source>
</reference>
<proteinExistence type="predicted"/>
<evidence type="ECO:0000259" key="1">
    <source>
        <dbReference type="Pfam" id="PF07693"/>
    </source>
</evidence>
<evidence type="ECO:0000313" key="3">
    <source>
        <dbReference type="Proteomes" id="UP000651977"/>
    </source>
</evidence>
<dbReference type="Gene3D" id="3.40.50.300">
    <property type="entry name" value="P-loop containing nucleotide triphosphate hydrolases"/>
    <property type="match status" value="1"/>
</dbReference>
<protein>
    <submittedName>
        <fullName evidence="2">NTPase</fullName>
    </submittedName>
</protein>
<dbReference type="SUPFAM" id="SSF52540">
    <property type="entry name" value="P-loop containing nucleoside triphosphate hydrolases"/>
    <property type="match status" value="1"/>
</dbReference>
<organism evidence="2 3">
    <name type="scientific">Agarivorans gilvus</name>
    <dbReference type="NCBI Taxonomy" id="680279"/>
    <lineage>
        <taxon>Bacteria</taxon>
        <taxon>Pseudomonadati</taxon>
        <taxon>Pseudomonadota</taxon>
        <taxon>Gammaproteobacteria</taxon>
        <taxon>Alteromonadales</taxon>
        <taxon>Alteromonadaceae</taxon>
        <taxon>Agarivorans</taxon>
    </lineage>
</organism>
<gene>
    <name evidence="2" type="ORF">GCM10007414_35670</name>
</gene>
<name>A0ABQ1I5M9_9ALTE</name>
<dbReference type="Pfam" id="PF07693">
    <property type="entry name" value="KAP_NTPase"/>
    <property type="match status" value="1"/>
</dbReference>
<dbReference type="InterPro" id="IPR027417">
    <property type="entry name" value="P-loop_NTPase"/>
</dbReference>
<keyword evidence="3" id="KW-1185">Reference proteome</keyword>
<feature type="domain" description="KAP NTPase" evidence="1">
    <location>
        <begin position="29"/>
        <end position="273"/>
    </location>
</feature>
<comment type="caution">
    <text evidence="2">The sequence shown here is derived from an EMBL/GenBank/DDBJ whole genome shotgun (WGS) entry which is preliminary data.</text>
</comment>
<dbReference type="Proteomes" id="UP000651977">
    <property type="component" value="Unassembled WGS sequence"/>
</dbReference>
<evidence type="ECO:0000313" key="2">
    <source>
        <dbReference type="EMBL" id="GGB19142.1"/>
    </source>
</evidence>
<accession>A0ABQ1I5M9</accession>
<sequence length="505" mass="58363">MVDRNYNFNWNTLLTTENNEKFSADKLNRATYAKFLTKFLLAHSSTGYVLNLNSSWGTGKTYFLKRWQASIKEKHPTVYIDAWKQDFSDDPMMTVVASITAQLRDQSQDKDEQAIRKIGSKVWGFCKHAAPEITKALIKKASGVNLDEVIEKGTSDNFTNSPEFTDAAGKVVAAMFKDHEQKLKSIDDFKTSITAFIDAVKGCSEKQNPTFIFVDELDRCRPSYAVEMLEVIKHFFDMPNVIFVVATDTEQLQHAVKAVYGNDFDANVYLGRFFKRRCTLKEQPRLEFISNHLDYLTNAQTDEFFPKIWPQLDGDKDYFFELLASISDIYTLSLRETEQLVDKVLAILVNLRDEKVDLLQLCSLIIIHDKYKEYYQTLVENQNATSLIRADSIQAMLPNVRLKNKVNIKVTPTINFPDMQIVIDRISRDLDFKDDKYEVDYRGLWATQLNLLIKTEAPEFLDNISKSYKHGHSINTFDMIGLELLKMNIPRTKYQDWVELTTSFE</sequence>
<dbReference type="EMBL" id="BMDY01000029">
    <property type="protein sequence ID" value="GGB19142.1"/>
    <property type="molecule type" value="Genomic_DNA"/>
</dbReference>
<dbReference type="InterPro" id="IPR011646">
    <property type="entry name" value="KAP_P-loop"/>
</dbReference>